<evidence type="ECO:0000313" key="1">
    <source>
        <dbReference type="EMBL" id="KAI8545866.1"/>
    </source>
</evidence>
<proteinExistence type="predicted"/>
<organism evidence="1 2">
    <name type="scientific">Rhododendron molle</name>
    <name type="common">Chinese azalea</name>
    <name type="synonym">Azalea mollis</name>
    <dbReference type="NCBI Taxonomy" id="49168"/>
    <lineage>
        <taxon>Eukaryota</taxon>
        <taxon>Viridiplantae</taxon>
        <taxon>Streptophyta</taxon>
        <taxon>Embryophyta</taxon>
        <taxon>Tracheophyta</taxon>
        <taxon>Spermatophyta</taxon>
        <taxon>Magnoliopsida</taxon>
        <taxon>eudicotyledons</taxon>
        <taxon>Gunneridae</taxon>
        <taxon>Pentapetalae</taxon>
        <taxon>asterids</taxon>
        <taxon>Ericales</taxon>
        <taxon>Ericaceae</taxon>
        <taxon>Ericoideae</taxon>
        <taxon>Rhodoreae</taxon>
        <taxon>Rhododendron</taxon>
    </lineage>
</organism>
<evidence type="ECO:0000313" key="2">
    <source>
        <dbReference type="Proteomes" id="UP001062846"/>
    </source>
</evidence>
<dbReference type="Proteomes" id="UP001062846">
    <property type="component" value="Chromosome 7"/>
</dbReference>
<dbReference type="EMBL" id="CM046394">
    <property type="protein sequence ID" value="KAI8545866.1"/>
    <property type="molecule type" value="Genomic_DNA"/>
</dbReference>
<protein>
    <submittedName>
        <fullName evidence="1">Uncharacterized protein</fullName>
    </submittedName>
</protein>
<sequence>MRRWTAFQGEPKPTPNPATTEDPTNSSLRCGKWLLRSTKIQRSRDKYTRNRTVSSIFVVSIGLEFFVPNFLCFQSVVFVPKLENFQSVYSRNFQLINTRNFRYYNNRKR</sequence>
<reference evidence="1" key="1">
    <citation type="submission" date="2022-02" db="EMBL/GenBank/DDBJ databases">
        <title>Plant Genome Project.</title>
        <authorList>
            <person name="Zhang R.-G."/>
        </authorList>
    </citation>
    <scope>NUCLEOTIDE SEQUENCE</scope>
    <source>
        <strain evidence="1">AT1</strain>
    </source>
</reference>
<comment type="caution">
    <text evidence="1">The sequence shown here is derived from an EMBL/GenBank/DDBJ whole genome shotgun (WGS) entry which is preliminary data.</text>
</comment>
<accession>A0ACC0MYP2</accession>
<keyword evidence="2" id="KW-1185">Reference proteome</keyword>
<gene>
    <name evidence="1" type="ORF">RHMOL_Rhmol07G0070700</name>
</gene>
<name>A0ACC0MYP2_RHOML</name>